<reference evidence="4" key="2">
    <citation type="submission" date="2021-09" db="EMBL/GenBank/DDBJ databases">
        <authorList>
            <person name="Gilroy R."/>
        </authorList>
    </citation>
    <scope>NUCLEOTIDE SEQUENCE</scope>
    <source>
        <strain evidence="4">CHK174-6876</strain>
    </source>
</reference>
<evidence type="ECO:0000313" key="4">
    <source>
        <dbReference type="EMBL" id="HJE97994.1"/>
    </source>
</evidence>
<dbReference type="Proteomes" id="UP000707535">
    <property type="component" value="Unassembled WGS sequence"/>
</dbReference>
<dbReference type="AlphaFoldDB" id="A0A921F9T9"/>
<evidence type="ECO:0000256" key="1">
    <source>
        <dbReference type="ARBA" id="ARBA00023125"/>
    </source>
</evidence>
<dbReference type="InterPro" id="IPR050624">
    <property type="entry name" value="HTH-type_Tx_Regulator"/>
</dbReference>
<evidence type="ECO:0000256" key="2">
    <source>
        <dbReference type="PROSITE-ProRule" id="PRU00335"/>
    </source>
</evidence>
<evidence type="ECO:0000313" key="5">
    <source>
        <dbReference type="Proteomes" id="UP000707535"/>
    </source>
</evidence>
<protein>
    <submittedName>
        <fullName evidence="4">TetR/AcrR family transcriptional regulator</fullName>
    </submittedName>
</protein>
<dbReference type="InterPro" id="IPR001647">
    <property type="entry name" value="HTH_TetR"/>
</dbReference>
<dbReference type="Pfam" id="PF00440">
    <property type="entry name" value="TetR_N"/>
    <property type="match status" value="1"/>
</dbReference>
<dbReference type="PANTHER" id="PTHR43479:SF11">
    <property type="entry name" value="ACREF_ENVCD OPERON REPRESSOR-RELATED"/>
    <property type="match status" value="1"/>
</dbReference>
<dbReference type="EMBL" id="DYXG01000100">
    <property type="protein sequence ID" value="HJE97994.1"/>
    <property type="molecule type" value="Genomic_DNA"/>
</dbReference>
<comment type="caution">
    <text evidence="4">The sequence shown here is derived from an EMBL/GenBank/DDBJ whole genome shotgun (WGS) entry which is preliminary data.</text>
</comment>
<reference evidence="4" key="1">
    <citation type="journal article" date="2021" name="PeerJ">
        <title>Extensive microbial diversity within the chicken gut microbiome revealed by metagenomics and culture.</title>
        <authorList>
            <person name="Gilroy R."/>
            <person name="Ravi A."/>
            <person name="Getino M."/>
            <person name="Pursley I."/>
            <person name="Horton D.L."/>
            <person name="Alikhan N.F."/>
            <person name="Baker D."/>
            <person name="Gharbi K."/>
            <person name="Hall N."/>
            <person name="Watson M."/>
            <person name="Adriaenssens E.M."/>
            <person name="Foster-Nyarko E."/>
            <person name="Jarju S."/>
            <person name="Secka A."/>
            <person name="Antonio M."/>
            <person name="Oren A."/>
            <person name="Chaudhuri R.R."/>
            <person name="La Ragione R."/>
            <person name="Hildebrand F."/>
            <person name="Pallen M.J."/>
        </authorList>
    </citation>
    <scope>NUCLEOTIDE SEQUENCE</scope>
    <source>
        <strain evidence="4">CHK174-6876</strain>
    </source>
</reference>
<dbReference type="SUPFAM" id="SSF46689">
    <property type="entry name" value="Homeodomain-like"/>
    <property type="match status" value="1"/>
</dbReference>
<feature type="domain" description="HTH tetR-type" evidence="3">
    <location>
        <begin position="10"/>
        <end position="70"/>
    </location>
</feature>
<dbReference type="InterPro" id="IPR009057">
    <property type="entry name" value="Homeodomain-like_sf"/>
</dbReference>
<feature type="DNA-binding region" description="H-T-H motif" evidence="2">
    <location>
        <begin position="33"/>
        <end position="52"/>
    </location>
</feature>
<dbReference type="PROSITE" id="PS50977">
    <property type="entry name" value="HTH_TETR_2"/>
    <property type="match status" value="1"/>
</dbReference>
<organism evidence="4 5">
    <name type="scientific">Ligilactobacillus acidipiscis</name>
    <dbReference type="NCBI Taxonomy" id="89059"/>
    <lineage>
        <taxon>Bacteria</taxon>
        <taxon>Bacillati</taxon>
        <taxon>Bacillota</taxon>
        <taxon>Bacilli</taxon>
        <taxon>Lactobacillales</taxon>
        <taxon>Lactobacillaceae</taxon>
        <taxon>Ligilactobacillus</taxon>
    </lineage>
</organism>
<evidence type="ECO:0000259" key="3">
    <source>
        <dbReference type="PROSITE" id="PS50977"/>
    </source>
</evidence>
<dbReference type="PANTHER" id="PTHR43479">
    <property type="entry name" value="ACREF/ENVCD OPERON REPRESSOR-RELATED"/>
    <property type="match status" value="1"/>
</dbReference>
<gene>
    <name evidence="4" type="ORF">K8V00_10280</name>
</gene>
<dbReference type="GO" id="GO:0003677">
    <property type="term" value="F:DNA binding"/>
    <property type="evidence" value="ECO:0007669"/>
    <property type="project" value="UniProtKB-UniRule"/>
</dbReference>
<name>A0A921F9T9_9LACO</name>
<proteinExistence type="predicted"/>
<accession>A0A921F9T9</accession>
<keyword evidence="1 2" id="KW-0238">DNA-binding</keyword>
<sequence>MYSGHNPSALRSRDQIVKAMLSLLEKTPYDKISISKLAQQAGVSRQTFYQIFESQEQVLQYKLDSIYEGYQEQLKQRKEYTMHVQVGLYFKIYAENMSFFNALLDNGQVNILLQSSLRYMKILQQNHQLPNKKYTAYSYPFVAGGLLQVLIAWHQQKPKDQVSIEKLIQISEQLLENNYFLEA</sequence>
<dbReference type="Gene3D" id="1.10.357.10">
    <property type="entry name" value="Tetracycline Repressor, domain 2"/>
    <property type="match status" value="1"/>
</dbReference>